<dbReference type="GO" id="GO:0008932">
    <property type="term" value="F:lytic endotransglycosylase activity"/>
    <property type="evidence" value="ECO:0007669"/>
    <property type="project" value="UniProtKB-UniRule"/>
</dbReference>
<accession>A0A510LC57</accession>
<feature type="compositionally biased region" description="Low complexity" evidence="5">
    <location>
        <begin position="58"/>
        <end position="71"/>
    </location>
</feature>
<dbReference type="SUPFAM" id="SSF50685">
    <property type="entry name" value="Barwin-like endoglucanases"/>
    <property type="match status" value="1"/>
</dbReference>
<gene>
    <name evidence="3" type="primary">rlpA</name>
    <name evidence="7" type="ORF">JMUB5056_1817</name>
</gene>
<evidence type="ECO:0000256" key="1">
    <source>
        <dbReference type="ARBA" id="ARBA00023239"/>
    </source>
</evidence>
<feature type="signal peptide" evidence="3">
    <location>
        <begin position="1"/>
        <end position="19"/>
    </location>
</feature>
<dbReference type="PANTHER" id="PTHR34183">
    <property type="entry name" value="ENDOLYTIC PEPTIDOGLYCAN TRANSGLYCOSYLASE RLPA"/>
    <property type="match status" value="1"/>
</dbReference>
<sequence length="160" mass="17330" precursor="true">MKKIVTLFAGLVVSLSIIAETNTNNNIIYIKNEMIRTVDNGTDLYAAKSNTSTKEKASNSGSSKNSQSGVASYYGKGLHGSRTANGERHNRNEMVAAHKSLPFGTKVKVTNLSNGKEVVVRINDRGPFIKGRVIDLSYGAFSKIENPGKGITKVKLEILK</sequence>
<keyword evidence="2 3" id="KW-0961">Cell wall biogenesis/degradation</keyword>
<organism evidence="7 8">
    <name type="scientific">Leptotrichia hongkongensis</name>
    <dbReference type="NCBI Taxonomy" id="554406"/>
    <lineage>
        <taxon>Bacteria</taxon>
        <taxon>Fusobacteriati</taxon>
        <taxon>Fusobacteriota</taxon>
        <taxon>Fusobacteriia</taxon>
        <taxon>Fusobacteriales</taxon>
        <taxon>Leptotrichiaceae</taxon>
        <taxon>Leptotrichia</taxon>
    </lineage>
</organism>
<dbReference type="Pfam" id="PF03330">
    <property type="entry name" value="DPBB_1"/>
    <property type="match status" value="1"/>
</dbReference>
<feature type="chain" id="PRO_5022274445" description="Probable endolytic peptidoglycan transglycosylase RlpA" evidence="3">
    <location>
        <begin position="20"/>
        <end position="160"/>
    </location>
</feature>
<dbReference type="RefSeq" id="WP_172618813.1">
    <property type="nucleotide sequence ID" value="NZ_AP019846.1"/>
</dbReference>
<keyword evidence="1 3" id="KW-0456">Lyase</keyword>
<dbReference type="HAMAP" id="MF_02071">
    <property type="entry name" value="RlpA"/>
    <property type="match status" value="1"/>
</dbReference>
<evidence type="ECO:0000313" key="7">
    <source>
        <dbReference type="EMBL" id="BBM60223.1"/>
    </source>
</evidence>
<dbReference type="Proteomes" id="UP000321561">
    <property type="component" value="Chromosome"/>
</dbReference>
<evidence type="ECO:0000259" key="6">
    <source>
        <dbReference type="Pfam" id="PF03330"/>
    </source>
</evidence>
<evidence type="ECO:0000256" key="3">
    <source>
        <dbReference type="HAMAP-Rule" id="MF_02071"/>
    </source>
</evidence>
<protein>
    <recommendedName>
        <fullName evidence="3">Probable endolytic peptidoglycan transglycosylase RlpA</fullName>
        <ecNumber evidence="3">4.2.2.-</ecNumber>
    </recommendedName>
</protein>
<dbReference type="PANTHER" id="PTHR34183:SF1">
    <property type="entry name" value="ENDOLYTIC PEPTIDOGLYCAN TRANSGLYCOSYLASE RLPA"/>
    <property type="match status" value="1"/>
</dbReference>
<evidence type="ECO:0000256" key="5">
    <source>
        <dbReference type="SAM" id="MobiDB-lite"/>
    </source>
</evidence>
<dbReference type="KEGG" id="lhg:JMUB5056_1817"/>
<dbReference type="InterPro" id="IPR036908">
    <property type="entry name" value="RlpA-like_sf"/>
</dbReference>
<dbReference type="EC" id="4.2.2.-" evidence="3"/>
<dbReference type="AlphaFoldDB" id="A0A510LC57"/>
<dbReference type="InterPro" id="IPR034718">
    <property type="entry name" value="RlpA"/>
</dbReference>
<feature type="domain" description="RlpA-like protein double-psi beta-barrel" evidence="6">
    <location>
        <begin position="67"/>
        <end position="155"/>
    </location>
</feature>
<comment type="similarity">
    <text evidence="3 4">Belongs to the RlpA family.</text>
</comment>
<keyword evidence="3" id="KW-0732">Signal</keyword>
<feature type="region of interest" description="Disordered" evidence="5">
    <location>
        <begin position="49"/>
        <end position="71"/>
    </location>
</feature>
<keyword evidence="7" id="KW-0449">Lipoprotein</keyword>
<evidence type="ECO:0000256" key="2">
    <source>
        <dbReference type="ARBA" id="ARBA00023316"/>
    </source>
</evidence>
<dbReference type="EMBL" id="AP019846">
    <property type="protein sequence ID" value="BBM60223.1"/>
    <property type="molecule type" value="Genomic_DNA"/>
</dbReference>
<reference evidence="7 8" key="1">
    <citation type="submission" date="2019-07" db="EMBL/GenBank/DDBJ databases">
        <title>Complete Genome Sequence of Leptotrichia hongkongensis Strain JMUB5056.</title>
        <authorList>
            <person name="Watanabe S."/>
            <person name="Cui L."/>
        </authorList>
    </citation>
    <scope>NUCLEOTIDE SEQUENCE [LARGE SCALE GENOMIC DNA]</scope>
    <source>
        <strain evidence="7 8">JMUB5056</strain>
    </source>
</reference>
<dbReference type="GO" id="GO:0000270">
    <property type="term" value="P:peptidoglycan metabolic process"/>
    <property type="evidence" value="ECO:0007669"/>
    <property type="project" value="UniProtKB-UniRule"/>
</dbReference>
<comment type="function">
    <text evidence="3">Lytic transglycosylase with a strong preference for naked glycan strands that lack stem peptides.</text>
</comment>
<dbReference type="NCBIfam" id="TIGR00413">
    <property type="entry name" value="rlpA"/>
    <property type="match status" value="1"/>
</dbReference>
<dbReference type="CDD" id="cd22268">
    <property type="entry name" value="DPBB_RlpA-like"/>
    <property type="match status" value="1"/>
</dbReference>
<name>A0A510LC57_9FUSO</name>
<evidence type="ECO:0000256" key="4">
    <source>
        <dbReference type="RuleBase" id="RU003495"/>
    </source>
</evidence>
<dbReference type="GO" id="GO:0071555">
    <property type="term" value="P:cell wall organization"/>
    <property type="evidence" value="ECO:0007669"/>
    <property type="project" value="UniProtKB-KW"/>
</dbReference>
<evidence type="ECO:0000313" key="8">
    <source>
        <dbReference type="Proteomes" id="UP000321561"/>
    </source>
</evidence>
<dbReference type="InterPro" id="IPR012997">
    <property type="entry name" value="RplA"/>
</dbReference>
<dbReference type="InterPro" id="IPR009009">
    <property type="entry name" value="RlpA-like_DPBB"/>
</dbReference>
<dbReference type="Gene3D" id="2.40.40.10">
    <property type="entry name" value="RlpA-like domain"/>
    <property type="match status" value="1"/>
</dbReference>
<proteinExistence type="inferred from homology"/>